<comment type="caution">
    <text evidence="1">The sequence shown here is derived from an EMBL/GenBank/DDBJ whole genome shotgun (WGS) entry which is preliminary data.</text>
</comment>
<protein>
    <recommendedName>
        <fullName evidence="3">Helix-turn-helix domain-containing protein</fullName>
    </recommendedName>
</protein>
<evidence type="ECO:0008006" key="3">
    <source>
        <dbReference type="Google" id="ProtNLM"/>
    </source>
</evidence>
<accession>A0A840VE27</accession>
<dbReference type="AlphaFoldDB" id="A0A840VE27"/>
<evidence type="ECO:0000313" key="1">
    <source>
        <dbReference type="EMBL" id="MBB5374113.1"/>
    </source>
</evidence>
<organism evidence="1 2">
    <name type="scientific">Acidocella aromatica</name>
    <dbReference type="NCBI Taxonomy" id="1303579"/>
    <lineage>
        <taxon>Bacteria</taxon>
        <taxon>Pseudomonadati</taxon>
        <taxon>Pseudomonadota</taxon>
        <taxon>Alphaproteobacteria</taxon>
        <taxon>Acetobacterales</taxon>
        <taxon>Acidocellaceae</taxon>
        <taxon>Acidocella</taxon>
    </lineage>
</organism>
<gene>
    <name evidence="1" type="ORF">HNP71_002383</name>
</gene>
<evidence type="ECO:0000313" key="2">
    <source>
        <dbReference type="Proteomes" id="UP000553706"/>
    </source>
</evidence>
<keyword evidence="2" id="KW-1185">Reference proteome</keyword>
<reference evidence="1 2" key="1">
    <citation type="submission" date="2020-08" db="EMBL/GenBank/DDBJ databases">
        <title>Genomic Encyclopedia of Type Strains, Phase IV (KMG-IV): sequencing the most valuable type-strain genomes for metagenomic binning, comparative biology and taxonomic classification.</title>
        <authorList>
            <person name="Goeker M."/>
        </authorList>
    </citation>
    <scope>NUCLEOTIDE SEQUENCE [LARGE SCALE GENOMIC DNA]</scope>
    <source>
        <strain evidence="1 2">DSM 27026</strain>
    </source>
</reference>
<proteinExistence type="predicted"/>
<dbReference type="Proteomes" id="UP000553706">
    <property type="component" value="Unassembled WGS sequence"/>
</dbReference>
<dbReference type="EMBL" id="JACHFJ010000012">
    <property type="protein sequence ID" value="MBB5374113.1"/>
    <property type="molecule type" value="Genomic_DNA"/>
</dbReference>
<dbReference type="RefSeq" id="WP_183267129.1">
    <property type="nucleotide sequence ID" value="NZ_JACHFJ010000012.1"/>
</dbReference>
<name>A0A840VE27_9PROT</name>
<sequence length="102" mass="11103">MTITTTFGFPEAAARLGVAVRTLRRAIRAGLVPAPAQSGATAVLSDAWLESVLAAINENPAALSRTLTQKVPPFARYEGTSCWRKYRTRVRDYYAFQASLAV</sequence>